<dbReference type="Proteomes" id="UP000485562">
    <property type="component" value="Unassembled WGS sequence"/>
</dbReference>
<dbReference type="GO" id="GO:0004342">
    <property type="term" value="F:glucosamine-6-phosphate deaminase activity"/>
    <property type="evidence" value="ECO:0007669"/>
    <property type="project" value="UniProtKB-EC"/>
</dbReference>
<dbReference type="PANTHER" id="PTHR42892:SF1">
    <property type="entry name" value="GLUCOSAMINE-6-PHOSPHATE ISOMERASE"/>
    <property type="match status" value="1"/>
</dbReference>
<organism evidence="1">
    <name type="scientific">candidate division TA06 bacterium ADurb.Bin131</name>
    <dbReference type="NCBI Taxonomy" id="1852827"/>
    <lineage>
        <taxon>Bacteria</taxon>
        <taxon>Bacteria division TA06</taxon>
    </lineage>
</organism>
<name>A0A1V6CDM9_UNCT6</name>
<keyword evidence="1" id="KW-0378">Hydrolase</keyword>
<reference evidence="1" key="1">
    <citation type="submission" date="2017-02" db="EMBL/GenBank/DDBJ databases">
        <title>Delving into the versatile metabolic prowess of the omnipresent phylum Bacteroidetes.</title>
        <authorList>
            <person name="Nobu M.K."/>
            <person name="Mei R."/>
            <person name="Narihiro T."/>
            <person name="Kuroda K."/>
            <person name="Liu W.-T."/>
        </authorList>
    </citation>
    <scope>NUCLEOTIDE SEQUENCE</scope>
    <source>
        <strain evidence="1">ADurb.Bin131</strain>
    </source>
</reference>
<accession>A0A1V6CDM9</accession>
<dbReference type="InterPro" id="IPR037171">
    <property type="entry name" value="NagB/RpiA_transferase-like"/>
</dbReference>
<comment type="caution">
    <text evidence="1">The sequence shown here is derived from an EMBL/GenBank/DDBJ whole genome shotgun (WGS) entry which is preliminary data.</text>
</comment>
<dbReference type="EC" id="3.5.99.6" evidence="1"/>
<sequence length="319" mass="36115">MPVEFDFKPAEFLPFKDKKVIKRVRNIKKKDICKHTNKNFKIRVIEDQTAFVFAWALHIVKGIKNSLEQGKRHVIILPAPNPQYALVAEIINQLNISCTHVHTFNMDEYADEEGNTAPKEWKGGFQYWMWHDFFNRIKSELRMPEKQIHFPSTKNVRYYSKMIEDLAGADVCYGGIGWSGHIAFFEPHIGADYIDDIDGYLELGSRIVDLHPITLCQNSLFADAGCSGDIAACPPKAATIGPRDLKNSKLVSFWNGFSYGDVSWQRFISRLAAHGPVTPLVPASILQILNSELTLSGSVAEDCKIETGERKTPIQFPEE</sequence>
<protein>
    <submittedName>
        <fullName evidence="1">Glucosamine-6-phosphate deaminase 1</fullName>
        <ecNumber evidence="1">3.5.99.6</ecNumber>
    </submittedName>
</protein>
<dbReference type="AlphaFoldDB" id="A0A1V6CDM9"/>
<evidence type="ECO:0000313" key="1">
    <source>
        <dbReference type="EMBL" id="OQB75018.1"/>
    </source>
</evidence>
<gene>
    <name evidence="1" type="primary">nagB_1</name>
    <name evidence="1" type="ORF">BWX89_00250</name>
</gene>
<dbReference type="Gene3D" id="3.40.50.1360">
    <property type="match status" value="1"/>
</dbReference>
<dbReference type="PANTHER" id="PTHR42892">
    <property type="entry name" value="GLUCOSAMINE-6-PHOSPHATE DEAMINASE-LIKE PROTEIN BT_0258-RELATED"/>
    <property type="match status" value="1"/>
</dbReference>
<proteinExistence type="predicted"/>
<dbReference type="InterPro" id="IPR052960">
    <property type="entry name" value="GlcN6P_deaminase-like"/>
</dbReference>
<dbReference type="EMBL" id="MWDQ01000025">
    <property type="protein sequence ID" value="OQB75018.1"/>
    <property type="molecule type" value="Genomic_DNA"/>
</dbReference>
<dbReference type="SUPFAM" id="SSF100950">
    <property type="entry name" value="NagB/RpiA/CoA transferase-like"/>
    <property type="match status" value="1"/>
</dbReference>